<keyword evidence="2" id="KW-1133">Transmembrane helix</keyword>
<keyword evidence="2" id="KW-0812">Transmembrane</keyword>
<reference evidence="4 5" key="1">
    <citation type="journal article" date="2019" name="Syst. Appl. Microbiol.">
        <title>Characterization of Bifidobacterium species in feaces of the Egyptian fruit bat: Description of B. vespertilionis sp. nov. and B. rousetti sp. nov.</title>
        <authorList>
            <person name="Modesto M."/>
            <person name="Satti M."/>
            <person name="Watanabe K."/>
            <person name="Puglisi E."/>
            <person name="Morelli L."/>
            <person name="Huang C.-H."/>
            <person name="Liou J.-S."/>
            <person name="Miyashita M."/>
            <person name="Tamura T."/>
            <person name="Saito S."/>
            <person name="Mori K."/>
            <person name="Huang L."/>
            <person name="Sciavilla P."/>
            <person name="Sandri C."/>
            <person name="Spiezio C."/>
            <person name="Vitali F."/>
            <person name="Cavalieri D."/>
            <person name="Perpetuini G."/>
            <person name="Tofalo R."/>
            <person name="Bonetti A."/>
            <person name="Arita M."/>
            <person name="Mattarelli P."/>
        </authorList>
    </citation>
    <scope>NUCLEOTIDE SEQUENCE [LARGE SCALE GENOMIC DNA]</scope>
    <source>
        <strain evidence="4 5">RST17</strain>
    </source>
</reference>
<proteinExistence type="predicted"/>
<dbReference type="RefSeq" id="WP_150380199.1">
    <property type="nucleotide sequence ID" value="NZ_RZUH01000017.1"/>
</dbReference>
<gene>
    <name evidence="4" type="ORF">EMO91_12410</name>
</gene>
<feature type="chain" id="PRO_5039167702" description="Cell surface protein" evidence="3">
    <location>
        <begin position="29"/>
        <end position="851"/>
    </location>
</feature>
<dbReference type="AlphaFoldDB" id="A0A5M9ZHT8"/>
<keyword evidence="2" id="KW-0472">Membrane</keyword>
<comment type="caution">
    <text evidence="4">The sequence shown here is derived from an EMBL/GenBank/DDBJ whole genome shotgun (WGS) entry which is preliminary data.</text>
</comment>
<protein>
    <recommendedName>
        <fullName evidence="6">Cell surface protein</fullName>
    </recommendedName>
</protein>
<dbReference type="EMBL" id="RZUH01000017">
    <property type="protein sequence ID" value="KAA8825362.1"/>
    <property type="molecule type" value="Genomic_DNA"/>
</dbReference>
<evidence type="ECO:0000256" key="3">
    <source>
        <dbReference type="SAM" id="SignalP"/>
    </source>
</evidence>
<accession>A0A5M9ZHT8</accession>
<evidence type="ECO:0008006" key="6">
    <source>
        <dbReference type="Google" id="ProtNLM"/>
    </source>
</evidence>
<feature type="signal peptide" evidence="3">
    <location>
        <begin position="1"/>
        <end position="28"/>
    </location>
</feature>
<feature type="transmembrane region" description="Helical" evidence="2">
    <location>
        <begin position="787"/>
        <end position="810"/>
    </location>
</feature>
<name>A0A5M9ZHT8_9BIFI</name>
<evidence type="ECO:0000256" key="1">
    <source>
        <dbReference type="SAM" id="MobiDB-lite"/>
    </source>
</evidence>
<feature type="region of interest" description="Disordered" evidence="1">
    <location>
        <begin position="817"/>
        <end position="851"/>
    </location>
</feature>
<keyword evidence="3" id="KW-0732">Signal</keyword>
<sequence>MDRKITGPLAATLAAATLIGGLAAPAWGEGTDKGDGDTGSGETKPPEKPAYSQTDLKGVKAFWHTSADDKAGAAIDGFDPTKPATGPIEVPNGTFDVTLGTLPTGADGKQWTATRDAADPWVWTIHSPDQTIAATYTFKRKDADKAKVTAFNDAWAEASRLAGAGDGEDAWGPSAFAALKSAVDAARGAAANPAGQRETQLDALTGQLTKAVSNLRIINWSFAGQRLTWSEKSNAWTLNDQYRGNPAGKTLKIEGGPSIARQSVDLKATQTGQTQPKLNVYTHTGVLTGSFGGEDMRIGYTYTDGVETTLADGTPFAADGDVWRANGPAGKLDKANKPDFDEVALSDGTRAPVTWDTPTLAKDDAQARIWTARGVASATLKGGQRVEIAVTATRAWDPAVKIALERRPSDGNGQTIDVADLPDASASGDDLAFDLKALPYTRLGDQYTVKSTTGADVTVTPDKPSLGDDGTRVFTGRIAVTLEDGGRMERAYRIVQPFEAPARDASDPEAALDSIEVNGRTIEGWDPDVLEYTITAGEDDKVTVSPKARDGQTVKASDATLTAYTTVQHWTVTKDGQSRVYTVTLVRDHDTPTADEAFTPKDPTDLGGREDAPSKDTTDLKSVGYRLSGRYVPMTGDSFVIPEGGEFAYETYAGQVARVQSGRDHGMTWKYEIGVLAPDQATYAGHTYTVVYTTAATARAALTGILADGRPVDGFDPATLEYTVEVNDPQRYVVTPEWDKPTGMSVTKHVSGADTTLTVVSADGRRTVVYKVHAVARPFNDALADTGATVGIAAAGLAVLAAVGALLAWVGRRGRRNADMADGPASSPTLDGVAEPHADYPASEGRSDTAM</sequence>
<organism evidence="4 5">
    <name type="scientific">Bifidobacterium myosotis</name>
    <dbReference type="NCBI Taxonomy" id="1630166"/>
    <lineage>
        <taxon>Bacteria</taxon>
        <taxon>Bacillati</taxon>
        <taxon>Actinomycetota</taxon>
        <taxon>Actinomycetes</taxon>
        <taxon>Bifidobacteriales</taxon>
        <taxon>Bifidobacteriaceae</taxon>
        <taxon>Bifidobacterium</taxon>
    </lineage>
</organism>
<evidence type="ECO:0000256" key="2">
    <source>
        <dbReference type="SAM" id="Phobius"/>
    </source>
</evidence>
<feature type="region of interest" description="Disordered" evidence="1">
    <location>
        <begin position="24"/>
        <end position="55"/>
    </location>
</feature>
<feature type="compositionally biased region" description="Basic and acidic residues" evidence="1">
    <location>
        <begin position="592"/>
        <end position="619"/>
    </location>
</feature>
<evidence type="ECO:0000313" key="4">
    <source>
        <dbReference type="EMBL" id="KAA8825362.1"/>
    </source>
</evidence>
<feature type="region of interest" description="Disordered" evidence="1">
    <location>
        <begin position="592"/>
        <end position="620"/>
    </location>
</feature>
<dbReference type="Proteomes" id="UP000410049">
    <property type="component" value="Unassembled WGS sequence"/>
</dbReference>
<evidence type="ECO:0000313" key="5">
    <source>
        <dbReference type="Proteomes" id="UP000410049"/>
    </source>
</evidence>